<protein>
    <recommendedName>
        <fullName evidence="6">Large ribosomal subunit protein mL43</fullName>
    </recommendedName>
</protein>
<keyword evidence="3" id="KW-0689">Ribosomal protein</keyword>
<dbReference type="EMBL" id="SDIL01000127">
    <property type="protein sequence ID" value="RXK35650.1"/>
    <property type="molecule type" value="Genomic_DNA"/>
</dbReference>
<sequence>MPRVIPNSLLSPRTVPIQGYHHYLTPLRRLVLDHDPLSPSQHGLRTYLKTPLIQLAKENPDVEIVVRQLRRGRAGVIRGHYVNGRDKVICVNGLETNQVAQKVKLLLDTSGSKLKHLKNLTLEAAPGGESARGVWSALHDASGQGGGYRI</sequence>
<dbReference type="GO" id="GO:0003735">
    <property type="term" value="F:structural constituent of ribosome"/>
    <property type="evidence" value="ECO:0007669"/>
    <property type="project" value="InterPro"/>
</dbReference>
<dbReference type="AlphaFoldDB" id="A0A4V1M351"/>
<dbReference type="InterPro" id="IPR007741">
    <property type="entry name" value="Ribosomal_mL43/mS25/NADH_DH"/>
</dbReference>
<keyword evidence="4" id="KW-0496">Mitochondrion</keyword>
<dbReference type="PANTHER" id="PTHR21396">
    <property type="entry name" value="39S RIBOSOMAL PROTEIN L43"/>
    <property type="match status" value="1"/>
</dbReference>
<keyword evidence="9" id="KW-1185">Reference proteome</keyword>
<evidence type="ECO:0000256" key="4">
    <source>
        <dbReference type="ARBA" id="ARBA00023128"/>
    </source>
</evidence>
<dbReference type="Proteomes" id="UP000289152">
    <property type="component" value="Unassembled WGS sequence"/>
</dbReference>
<evidence type="ECO:0000256" key="5">
    <source>
        <dbReference type="ARBA" id="ARBA00023274"/>
    </source>
</evidence>
<dbReference type="OrthoDB" id="88at2759"/>
<dbReference type="VEuPathDB" id="FungiDB:TREMEDRAFT_26605"/>
<dbReference type="STRING" id="5217.A0A4V1M351"/>
<evidence type="ECO:0000256" key="2">
    <source>
        <dbReference type="ARBA" id="ARBA00006073"/>
    </source>
</evidence>
<organism evidence="8 9">
    <name type="scientific">Tremella mesenterica</name>
    <name type="common">Jelly fungus</name>
    <dbReference type="NCBI Taxonomy" id="5217"/>
    <lineage>
        <taxon>Eukaryota</taxon>
        <taxon>Fungi</taxon>
        <taxon>Dikarya</taxon>
        <taxon>Basidiomycota</taxon>
        <taxon>Agaricomycotina</taxon>
        <taxon>Tremellomycetes</taxon>
        <taxon>Tremellales</taxon>
        <taxon>Tremellaceae</taxon>
        <taxon>Tremella</taxon>
    </lineage>
</organism>
<feature type="domain" description="Ribosomal protein/NADH dehydrogenase" evidence="7">
    <location>
        <begin position="38"/>
        <end position="110"/>
    </location>
</feature>
<evidence type="ECO:0000256" key="3">
    <source>
        <dbReference type="ARBA" id="ARBA00022980"/>
    </source>
</evidence>
<name>A0A4V1M351_TREME</name>
<evidence type="ECO:0000256" key="6">
    <source>
        <dbReference type="ARBA" id="ARBA00035188"/>
    </source>
</evidence>
<dbReference type="FunCoup" id="A0A4V1M351">
    <property type="interactions" value="129"/>
</dbReference>
<dbReference type="SMART" id="SM00916">
    <property type="entry name" value="L51_S25_CI-B8"/>
    <property type="match status" value="1"/>
</dbReference>
<comment type="subcellular location">
    <subcellularLocation>
        <location evidence="1">Mitochondrion</location>
    </subcellularLocation>
</comment>
<accession>A0A4V1M351</accession>
<reference evidence="8 9" key="1">
    <citation type="submission" date="2016-06" db="EMBL/GenBank/DDBJ databases">
        <title>Evolution of pathogenesis and genome organization in the Tremellales.</title>
        <authorList>
            <person name="Cuomo C."/>
            <person name="Litvintseva A."/>
            <person name="Heitman J."/>
            <person name="Chen Y."/>
            <person name="Sun S."/>
            <person name="Springer D."/>
            <person name="Dromer F."/>
            <person name="Young S."/>
            <person name="Zeng Q."/>
            <person name="Chapman S."/>
            <person name="Gujja S."/>
            <person name="Saif S."/>
            <person name="Birren B."/>
        </authorList>
    </citation>
    <scope>NUCLEOTIDE SEQUENCE [LARGE SCALE GENOMIC DNA]</scope>
    <source>
        <strain evidence="8 9">ATCC 28783</strain>
    </source>
</reference>
<dbReference type="InParanoid" id="A0A4V1M351"/>
<keyword evidence="5" id="KW-0687">Ribonucleoprotein</keyword>
<dbReference type="Pfam" id="PF05047">
    <property type="entry name" value="L51_S25_CI-B8"/>
    <property type="match status" value="1"/>
</dbReference>
<dbReference type="GO" id="GO:0032543">
    <property type="term" value="P:mitochondrial translation"/>
    <property type="evidence" value="ECO:0007669"/>
    <property type="project" value="InterPro"/>
</dbReference>
<proteinExistence type="inferred from homology"/>
<dbReference type="Gene3D" id="3.40.30.10">
    <property type="entry name" value="Glutaredoxin"/>
    <property type="match status" value="1"/>
</dbReference>
<gene>
    <name evidence="8" type="ORF">M231_07080</name>
</gene>
<dbReference type="InterPro" id="IPR036249">
    <property type="entry name" value="Thioredoxin-like_sf"/>
</dbReference>
<evidence type="ECO:0000259" key="7">
    <source>
        <dbReference type="SMART" id="SM00916"/>
    </source>
</evidence>
<evidence type="ECO:0000313" key="8">
    <source>
        <dbReference type="EMBL" id="RXK35650.1"/>
    </source>
</evidence>
<dbReference type="InterPro" id="IPR039927">
    <property type="entry name" value="Ribosomal_mL43"/>
</dbReference>
<comment type="caution">
    <text evidence="8">The sequence shown here is derived from an EMBL/GenBank/DDBJ whole genome shotgun (WGS) entry which is preliminary data.</text>
</comment>
<evidence type="ECO:0000313" key="9">
    <source>
        <dbReference type="Proteomes" id="UP000289152"/>
    </source>
</evidence>
<dbReference type="SUPFAM" id="SSF52833">
    <property type="entry name" value="Thioredoxin-like"/>
    <property type="match status" value="1"/>
</dbReference>
<comment type="similarity">
    <text evidence="2">Belongs to the mitochondrion-specific ribosomal protein mL43 family.</text>
</comment>
<dbReference type="PANTHER" id="PTHR21396:SF2">
    <property type="entry name" value="LARGE RIBOSOMAL SUBUNIT PROTEIN ML43"/>
    <property type="match status" value="1"/>
</dbReference>
<dbReference type="GO" id="GO:0005762">
    <property type="term" value="C:mitochondrial large ribosomal subunit"/>
    <property type="evidence" value="ECO:0007669"/>
    <property type="project" value="TreeGrafter"/>
</dbReference>
<evidence type="ECO:0000256" key="1">
    <source>
        <dbReference type="ARBA" id="ARBA00004173"/>
    </source>
</evidence>